<reference evidence="1 2" key="1">
    <citation type="journal article" date="2017" name="Curr. Biol.">
        <title>Genome architecture and evolution of a unichromosomal asexual nematode.</title>
        <authorList>
            <person name="Fradin H."/>
            <person name="Zegar C."/>
            <person name="Gutwein M."/>
            <person name="Lucas J."/>
            <person name="Kovtun M."/>
            <person name="Corcoran D."/>
            <person name="Baugh L.R."/>
            <person name="Kiontke K."/>
            <person name="Gunsalus K."/>
            <person name="Fitch D.H."/>
            <person name="Piano F."/>
        </authorList>
    </citation>
    <scope>NUCLEOTIDE SEQUENCE [LARGE SCALE GENOMIC DNA]</scope>
    <source>
        <strain evidence="1">PF1309</strain>
    </source>
</reference>
<dbReference type="Proteomes" id="UP000218231">
    <property type="component" value="Unassembled WGS sequence"/>
</dbReference>
<accession>A0A2A2K4L2</accession>
<keyword evidence="2" id="KW-1185">Reference proteome</keyword>
<evidence type="ECO:0000313" key="2">
    <source>
        <dbReference type="Proteomes" id="UP000218231"/>
    </source>
</evidence>
<gene>
    <name evidence="1" type="ORF">WR25_26032</name>
</gene>
<proteinExistence type="predicted"/>
<sequence length="228" mass="24288">MKIGRAQHDLTRHRDLAGQRMDIEGIGRDVERGGKPAQRLSAIDMETLLGDRIIGNAADRERQQRGEASQCRHAVGAGAAQHGVVGAGGADGGEMAGEQHDRGIAVRIEPGMPAVLDRLFDRVDRGRDGGQRAGIERLLVAECDVEHGGRLRVGSATIALALPSPLPSGRPAVRRQPKARIRLIMPPSAAISTTWLPMSQRIVSFLADAISVRTLAISVCTVAISALR</sequence>
<dbReference type="EMBL" id="LIAE01009663">
    <property type="protein sequence ID" value="PAV68926.1"/>
    <property type="molecule type" value="Genomic_DNA"/>
</dbReference>
<name>A0A2A2K4L2_9BILA</name>
<dbReference type="AlphaFoldDB" id="A0A2A2K4L2"/>
<organism evidence="1 2">
    <name type="scientific">Diploscapter pachys</name>
    <dbReference type="NCBI Taxonomy" id="2018661"/>
    <lineage>
        <taxon>Eukaryota</taxon>
        <taxon>Metazoa</taxon>
        <taxon>Ecdysozoa</taxon>
        <taxon>Nematoda</taxon>
        <taxon>Chromadorea</taxon>
        <taxon>Rhabditida</taxon>
        <taxon>Rhabditina</taxon>
        <taxon>Rhabditomorpha</taxon>
        <taxon>Rhabditoidea</taxon>
        <taxon>Rhabditidae</taxon>
        <taxon>Diploscapter</taxon>
    </lineage>
</organism>
<protein>
    <submittedName>
        <fullName evidence="1">Uncharacterized protein</fullName>
    </submittedName>
</protein>
<evidence type="ECO:0000313" key="1">
    <source>
        <dbReference type="EMBL" id="PAV68926.1"/>
    </source>
</evidence>
<comment type="caution">
    <text evidence="1">The sequence shown here is derived from an EMBL/GenBank/DDBJ whole genome shotgun (WGS) entry which is preliminary data.</text>
</comment>